<reference evidence="2" key="1">
    <citation type="journal article" date="2022" name="G3 (Bethesda)">
        <title>High quality genome of the basidiomycete yeast Dioszegia hungarica PDD-24b-2 isolated from cloud water.</title>
        <authorList>
            <person name="Jarrige D."/>
            <person name="Haridas S."/>
            <person name="Bleykasten-Grosshans C."/>
            <person name="Joly M."/>
            <person name="Nadalig T."/>
            <person name="Sancelme M."/>
            <person name="Vuilleumier S."/>
            <person name="Grigoriev I.V."/>
            <person name="Amato P."/>
            <person name="Bringel F."/>
        </authorList>
    </citation>
    <scope>NUCLEOTIDE SEQUENCE</scope>
    <source>
        <strain evidence="2">PDD-24b-2</strain>
    </source>
</reference>
<sequence>MSFSSANVPIARDTWAPKSPPPQPLRPSSSLAYGIISPSAGTASSTLPTGTISKPKFPAYVPRTATKLASVLPAAANAGPSFQPGGQPSGSTAPPSQPAGIANGVQGQGHGEGKEQRRGDAQGRSADT</sequence>
<dbReference type="Proteomes" id="UP001164286">
    <property type="component" value="Unassembled WGS sequence"/>
</dbReference>
<feature type="region of interest" description="Disordered" evidence="1">
    <location>
        <begin position="1"/>
        <end position="57"/>
    </location>
</feature>
<accession>A0AA38HFU0</accession>
<dbReference type="AlphaFoldDB" id="A0AA38HFU0"/>
<evidence type="ECO:0000313" key="3">
    <source>
        <dbReference type="Proteomes" id="UP001164286"/>
    </source>
</evidence>
<keyword evidence="3" id="KW-1185">Reference proteome</keyword>
<organism evidence="2 3">
    <name type="scientific">Dioszegia hungarica</name>
    <dbReference type="NCBI Taxonomy" id="4972"/>
    <lineage>
        <taxon>Eukaryota</taxon>
        <taxon>Fungi</taxon>
        <taxon>Dikarya</taxon>
        <taxon>Basidiomycota</taxon>
        <taxon>Agaricomycotina</taxon>
        <taxon>Tremellomycetes</taxon>
        <taxon>Tremellales</taxon>
        <taxon>Bulleribasidiaceae</taxon>
        <taxon>Dioszegia</taxon>
    </lineage>
</organism>
<feature type="compositionally biased region" description="Polar residues" evidence="1">
    <location>
        <begin position="39"/>
        <end position="52"/>
    </location>
</feature>
<gene>
    <name evidence="2" type="ORF">MKK02DRAFT_29515</name>
</gene>
<proteinExistence type="predicted"/>
<feature type="region of interest" description="Disordered" evidence="1">
    <location>
        <begin position="76"/>
        <end position="128"/>
    </location>
</feature>
<evidence type="ECO:0000313" key="2">
    <source>
        <dbReference type="EMBL" id="KAI9639457.1"/>
    </source>
</evidence>
<dbReference type="RefSeq" id="XP_052949234.1">
    <property type="nucleotide sequence ID" value="XM_053087838.1"/>
</dbReference>
<dbReference type="GeneID" id="77727043"/>
<name>A0AA38HFU0_9TREE</name>
<comment type="caution">
    <text evidence="2">The sequence shown here is derived from an EMBL/GenBank/DDBJ whole genome shotgun (WGS) entry which is preliminary data.</text>
</comment>
<feature type="compositionally biased region" description="Low complexity" evidence="1">
    <location>
        <begin position="79"/>
        <end position="91"/>
    </location>
</feature>
<evidence type="ECO:0000256" key="1">
    <source>
        <dbReference type="SAM" id="MobiDB-lite"/>
    </source>
</evidence>
<feature type="compositionally biased region" description="Basic and acidic residues" evidence="1">
    <location>
        <begin position="111"/>
        <end position="128"/>
    </location>
</feature>
<dbReference type="EMBL" id="JAKWFO010000001">
    <property type="protein sequence ID" value="KAI9639457.1"/>
    <property type="molecule type" value="Genomic_DNA"/>
</dbReference>
<protein>
    <submittedName>
        <fullName evidence="2">Uncharacterized protein</fullName>
    </submittedName>
</protein>